<accession>A0A1D3JPR6</accession>
<dbReference type="EMBL" id="LT599583">
    <property type="protein sequence ID" value="SBW78015.1"/>
    <property type="molecule type" value="Genomic_DNA"/>
</dbReference>
<reference evidence="2" key="1">
    <citation type="submission" date="2016-07" db="EMBL/GenBank/DDBJ databases">
        <authorList>
            <person name="Florea S."/>
            <person name="Webb J.S."/>
            <person name="Jaromczyk J."/>
            <person name="Schardl C.L."/>
        </authorList>
    </citation>
    <scope>NUCLEOTIDE SEQUENCE [LARGE SCALE GENOMIC DNA]</scope>
    <source>
        <strain evidence="2">1YdBTEX2</strain>
    </source>
</reference>
<evidence type="ECO:0000313" key="2">
    <source>
        <dbReference type="Proteomes" id="UP000245431"/>
    </source>
</evidence>
<dbReference type="Pfam" id="PF11776">
    <property type="entry name" value="RcnB"/>
    <property type="match status" value="1"/>
</dbReference>
<dbReference type="AlphaFoldDB" id="A0A1D3JPR6"/>
<gene>
    <name evidence="1" type="ORF">PVE_R1G0127</name>
</gene>
<protein>
    <submittedName>
        <fullName evidence="1">Uncharacterized protein</fullName>
    </submittedName>
</protein>
<sequence>MCALARLPYYEGYEWRRSGPDVVLIAVGTGIVYEILEGVLN</sequence>
<name>A0A1D3JPR6_PSEVE</name>
<dbReference type="Gene3D" id="3.10.450.160">
    <property type="entry name" value="inner membrane protein cigr"/>
    <property type="match status" value="1"/>
</dbReference>
<proteinExistence type="predicted"/>
<organism evidence="1 2">
    <name type="scientific">Pseudomonas veronii 1YdBTEX2</name>
    <dbReference type="NCBI Taxonomy" id="1295141"/>
    <lineage>
        <taxon>Bacteria</taxon>
        <taxon>Pseudomonadati</taxon>
        <taxon>Pseudomonadota</taxon>
        <taxon>Gammaproteobacteria</taxon>
        <taxon>Pseudomonadales</taxon>
        <taxon>Pseudomonadaceae</taxon>
        <taxon>Pseudomonas</taxon>
    </lineage>
</organism>
<evidence type="ECO:0000313" key="1">
    <source>
        <dbReference type="EMBL" id="SBW78015.1"/>
    </source>
</evidence>
<dbReference type="InterPro" id="IPR024572">
    <property type="entry name" value="RcnB"/>
</dbReference>
<dbReference type="Proteomes" id="UP000245431">
    <property type="component" value="Chromosome PVE_r1"/>
</dbReference>